<evidence type="ECO:0000256" key="8">
    <source>
        <dbReference type="ARBA" id="ARBA00023136"/>
    </source>
</evidence>
<dbReference type="Pfam" id="PF20520">
    <property type="entry name" value="Ac45-VOA1_TM"/>
    <property type="match status" value="1"/>
</dbReference>
<sequence length="309" mass="34051">MAKSLFGALALASLPSALAFRDTSPFLLFSTANLDLNGHDAEVAKSSQIVEQVKESLKKCPSSTYFVVRQPGVSSADYVSANASPLLGLYMTGDDESRPKRLLEELRNHLKVSDVVTRIAVSEVVDAIDSSSITKYLETQCGANVISADGQEPKEIPDGAPNVVEINLTAPRMVKGEAVLEEQDILLSELLGHYSAYQDFTVIYTTEPRKGRPASQNHQSYEMEDPFGDAFHMELKRDTTFHKRANQTTAQEGALFEKYQYLSPGLFMAFSAVTPLFLILYVGLRAIMNLDVSYFAFSKEMGPTAQKKQ</sequence>
<keyword evidence="4 10" id="KW-0812">Transmembrane</keyword>
<accession>A0A9P4K667</accession>
<dbReference type="Proteomes" id="UP000800093">
    <property type="component" value="Unassembled WGS sequence"/>
</dbReference>
<evidence type="ECO:0000256" key="4">
    <source>
        <dbReference type="ARBA" id="ARBA00022692"/>
    </source>
</evidence>
<dbReference type="PANTHER" id="PTHR28285">
    <property type="entry name" value="PROTEIN BIG1"/>
    <property type="match status" value="1"/>
</dbReference>
<evidence type="ECO:0000256" key="6">
    <source>
        <dbReference type="ARBA" id="ARBA00022824"/>
    </source>
</evidence>
<dbReference type="GO" id="GO:0009272">
    <property type="term" value="P:fungal-type cell wall biogenesis"/>
    <property type="evidence" value="ECO:0007669"/>
    <property type="project" value="TreeGrafter"/>
</dbReference>
<dbReference type="EMBL" id="ML986639">
    <property type="protein sequence ID" value="KAF2262551.1"/>
    <property type="molecule type" value="Genomic_DNA"/>
</dbReference>
<evidence type="ECO:0000256" key="2">
    <source>
        <dbReference type="ARBA" id="ARBA00008203"/>
    </source>
</evidence>
<dbReference type="InterPro" id="IPR037654">
    <property type="entry name" value="Big1"/>
</dbReference>
<comment type="similarity">
    <text evidence="2">Belongs to the BIG1 family.</text>
</comment>
<keyword evidence="9" id="KW-0961">Cell wall biogenesis/degradation</keyword>
<dbReference type="InterPro" id="IPR046756">
    <property type="entry name" value="VAS1/VOA1_TM"/>
</dbReference>
<gene>
    <name evidence="13" type="ORF">CC78DRAFT_569716</name>
</gene>
<comment type="caution">
    <text evidence="13">The sequence shown here is derived from an EMBL/GenBank/DDBJ whole genome shotgun (WGS) entry which is preliminary data.</text>
</comment>
<protein>
    <recommendedName>
        <fullName evidence="3">Protein BIG1</fullName>
    </recommendedName>
</protein>
<evidence type="ECO:0000256" key="5">
    <source>
        <dbReference type="ARBA" id="ARBA00022729"/>
    </source>
</evidence>
<dbReference type="GO" id="GO:0005789">
    <property type="term" value="C:endoplasmic reticulum membrane"/>
    <property type="evidence" value="ECO:0007669"/>
    <property type="project" value="UniProtKB-SubCell"/>
</dbReference>
<keyword evidence="5 11" id="KW-0732">Signal</keyword>
<feature type="transmembrane region" description="Helical" evidence="10">
    <location>
        <begin position="261"/>
        <end position="284"/>
    </location>
</feature>
<evidence type="ECO:0000256" key="10">
    <source>
        <dbReference type="SAM" id="Phobius"/>
    </source>
</evidence>
<reference evidence="14" key="1">
    <citation type="journal article" date="2020" name="Stud. Mycol.">
        <title>101 Dothideomycetes genomes: A test case for predicting lifestyles and emergence of pathogens.</title>
        <authorList>
            <person name="Haridas S."/>
            <person name="Albert R."/>
            <person name="Binder M."/>
            <person name="Bloem J."/>
            <person name="LaButti K."/>
            <person name="Salamov A."/>
            <person name="Andreopoulos B."/>
            <person name="Baker S."/>
            <person name="Barry K."/>
            <person name="Bills G."/>
            <person name="Bluhm B."/>
            <person name="Cannon C."/>
            <person name="Castanera R."/>
            <person name="Culley D."/>
            <person name="Daum C."/>
            <person name="Ezra D."/>
            <person name="Gonzalez J."/>
            <person name="Henrissat B."/>
            <person name="Kuo A."/>
            <person name="Liang C."/>
            <person name="Lipzen A."/>
            <person name="Lutzoni F."/>
            <person name="Magnuson J."/>
            <person name="Mondo S."/>
            <person name="Nolan M."/>
            <person name="Ohm R."/>
            <person name="Pangilinan J."/>
            <person name="Park H.-J."/>
            <person name="Ramirez L."/>
            <person name="Alfaro M."/>
            <person name="Sun H."/>
            <person name="Tritt A."/>
            <person name="Yoshinaga Y."/>
            <person name="Zwiers L.-H."/>
            <person name="Turgeon B."/>
            <person name="Goodwin S."/>
            <person name="Spatafora J."/>
            <person name="Crous P."/>
            <person name="Grigoriev I."/>
        </authorList>
    </citation>
    <scope>NUCLEOTIDE SEQUENCE [LARGE SCALE GENOMIC DNA]</scope>
    <source>
        <strain evidence="14">CBS 304.66</strain>
    </source>
</reference>
<proteinExistence type="inferred from homology"/>
<evidence type="ECO:0000256" key="1">
    <source>
        <dbReference type="ARBA" id="ARBA00004115"/>
    </source>
</evidence>
<comment type="subcellular location">
    <subcellularLocation>
        <location evidence="1">Endoplasmic reticulum membrane</location>
        <topology evidence="1">Single-pass type I membrane protein</topology>
    </subcellularLocation>
</comment>
<evidence type="ECO:0000256" key="7">
    <source>
        <dbReference type="ARBA" id="ARBA00022989"/>
    </source>
</evidence>
<keyword evidence="6" id="KW-0256">Endoplasmic reticulum</keyword>
<dbReference type="GO" id="GO:0071555">
    <property type="term" value="P:cell wall organization"/>
    <property type="evidence" value="ECO:0007669"/>
    <property type="project" value="UniProtKB-KW"/>
</dbReference>
<dbReference type="AlphaFoldDB" id="A0A9P4K667"/>
<dbReference type="GO" id="GO:0006078">
    <property type="term" value="P:(1-&gt;6)-beta-D-glucan biosynthetic process"/>
    <property type="evidence" value="ECO:0007669"/>
    <property type="project" value="TreeGrafter"/>
</dbReference>
<feature type="signal peptide" evidence="11">
    <location>
        <begin position="1"/>
        <end position="19"/>
    </location>
</feature>
<keyword evidence="14" id="KW-1185">Reference proteome</keyword>
<evidence type="ECO:0000256" key="9">
    <source>
        <dbReference type="ARBA" id="ARBA00023316"/>
    </source>
</evidence>
<evidence type="ECO:0000313" key="13">
    <source>
        <dbReference type="EMBL" id="KAF2262551.1"/>
    </source>
</evidence>
<name>A0A9P4K667_9PLEO</name>
<feature type="chain" id="PRO_5040121385" description="Protein BIG1" evidence="11">
    <location>
        <begin position="20"/>
        <end position="309"/>
    </location>
</feature>
<keyword evidence="7 10" id="KW-1133">Transmembrane helix</keyword>
<organism evidence="13 14">
    <name type="scientific">Lojkania enalia</name>
    <dbReference type="NCBI Taxonomy" id="147567"/>
    <lineage>
        <taxon>Eukaryota</taxon>
        <taxon>Fungi</taxon>
        <taxon>Dikarya</taxon>
        <taxon>Ascomycota</taxon>
        <taxon>Pezizomycotina</taxon>
        <taxon>Dothideomycetes</taxon>
        <taxon>Pleosporomycetidae</taxon>
        <taxon>Pleosporales</taxon>
        <taxon>Pleosporales incertae sedis</taxon>
        <taxon>Lojkania</taxon>
    </lineage>
</organism>
<dbReference type="PANTHER" id="PTHR28285:SF1">
    <property type="entry name" value="PROTEIN BIG1"/>
    <property type="match status" value="1"/>
</dbReference>
<dbReference type="OrthoDB" id="9985059at2759"/>
<evidence type="ECO:0000256" key="3">
    <source>
        <dbReference type="ARBA" id="ARBA00022089"/>
    </source>
</evidence>
<evidence type="ECO:0000313" key="14">
    <source>
        <dbReference type="Proteomes" id="UP000800093"/>
    </source>
</evidence>
<evidence type="ECO:0000259" key="12">
    <source>
        <dbReference type="Pfam" id="PF20520"/>
    </source>
</evidence>
<keyword evidence="8 10" id="KW-0472">Membrane</keyword>
<feature type="domain" description="V-type proton ATPase subunit S1/VOA1 transmembrane" evidence="12">
    <location>
        <begin position="260"/>
        <end position="299"/>
    </location>
</feature>
<evidence type="ECO:0000256" key="11">
    <source>
        <dbReference type="SAM" id="SignalP"/>
    </source>
</evidence>